<evidence type="ECO:0000256" key="1">
    <source>
        <dbReference type="ARBA" id="ARBA00004651"/>
    </source>
</evidence>
<evidence type="ECO:0000256" key="4">
    <source>
        <dbReference type="ARBA" id="ARBA00022989"/>
    </source>
</evidence>
<feature type="transmembrane region" description="Helical" evidence="6">
    <location>
        <begin position="199"/>
        <end position="220"/>
    </location>
</feature>
<dbReference type="AlphaFoldDB" id="A0A7K1FPL1"/>
<dbReference type="PROSITE" id="PS50850">
    <property type="entry name" value="MFS"/>
    <property type="match status" value="1"/>
</dbReference>
<feature type="transmembrane region" description="Helical" evidence="6">
    <location>
        <begin position="287"/>
        <end position="307"/>
    </location>
</feature>
<feature type="transmembrane region" description="Helical" evidence="6">
    <location>
        <begin position="156"/>
        <end position="178"/>
    </location>
</feature>
<sequence length="390" mass="40010">MPRALIPLAVGAFAIGCTEFVIMGLLPQIGADLGASIPAMGILITAYAIGVMVGAPAMTALSTWLTTKQTLITLMAVFAAGNLLAALAPNYQVMLVARVVASLAHGSFFGVGAIAARRAVPAHKATQAISLMFTGLTLANVIGVPLGTFVGQQFDWRWVFGGIAVLGLVTILTLRVYLPEEGIRIELRTELGAFRKSQVWIGLGVTTISFGSLFAVYSYITPILTEHTGLGGTAITVVLAVFGIGTTIGTVVGGRLGDRYGMRMVAVGLLITAVLLATFTFTSYSLWSAVATLVAFGAVMFALGPAVQNKIIIAAGSGGSLVSAANQGAFNVANALGAALGAYVINVGWGYGATMWVGAGLAALGAVMVTVNGLVDRSRTSKALRELVAA</sequence>
<dbReference type="Pfam" id="PF07690">
    <property type="entry name" value="MFS_1"/>
    <property type="match status" value="1"/>
</dbReference>
<dbReference type="Proteomes" id="UP000460221">
    <property type="component" value="Unassembled WGS sequence"/>
</dbReference>
<evidence type="ECO:0000259" key="7">
    <source>
        <dbReference type="PROSITE" id="PS50850"/>
    </source>
</evidence>
<feature type="transmembrane region" description="Helical" evidence="6">
    <location>
        <begin position="128"/>
        <end position="150"/>
    </location>
</feature>
<feature type="transmembrane region" description="Helical" evidence="6">
    <location>
        <begin position="328"/>
        <end position="349"/>
    </location>
</feature>
<feature type="transmembrane region" description="Helical" evidence="6">
    <location>
        <begin position="232"/>
        <end position="252"/>
    </location>
</feature>
<gene>
    <name evidence="8" type="ORF">GIS00_18955</name>
</gene>
<dbReference type="PANTHER" id="PTHR43124">
    <property type="entry name" value="PURINE EFFLUX PUMP PBUE"/>
    <property type="match status" value="1"/>
</dbReference>
<keyword evidence="9" id="KW-1185">Reference proteome</keyword>
<feature type="transmembrane region" description="Helical" evidence="6">
    <location>
        <begin position="36"/>
        <end position="58"/>
    </location>
</feature>
<dbReference type="RefSeq" id="WP_322098134.1">
    <property type="nucleotide sequence ID" value="NZ_WLYK01000008.1"/>
</dbReference>
<dbReference type="InterPro" id="IPR050189">
    <property type="entry name" value="MFS_Efflux_Transporters"/>
</dbReference>
<keyword evidence="2" id="KW-1003">Cell membrane</keyword>
<reference evidence="8 9" key="1">
    <citation type="submission" date="2019-11" db="EMBL/GenBank/DDBJ databases">
        <authorList>
            <person name="Jiang L.-Q."/>
        </authorList>
    </citation>
    <scope>NUCLEOTIDE SEQUENCE [LARGE SCALE GENOMIC DNA]</scope>
    <source>
        <strain evidence="8 9">YIM 132087</strain>
    </source>
</reference>
<dbReference type="GO" id="GO:0022857">
    <property type="term" value="F:transmembrane transporter activity"/>
    <property type="evidence" value="ECO:0007669"/>
    <property type="project" value="InterPro"/>
</dbReference>
<dbReference type="PROSITE" id="PS51257">
    <property type="entry name" value="PROKAR_LIPOPROTEIN"/>
    <property type="match status" value="1"/>
</dbReference>
<evidence type="ECO:0000313" key="8">
    <source>
        <dbReference type="EMBL" id="MTD16020.1"/>
    </source>
</evidence>
<dbReference type="Gene3D" id="1.20.1250.20">
    <property type="entry name" value="MFS general substrate transporter like domains"/>
    <property type="match status" value="2"/>
</dbReference>
<dbReference type="InterPro" id="IPR020846">
    <property type="entry name" value="MFS_dom"/>
</dbReference>
<proteinExistence type="predicted"/>
<feature type="transmembrane region" description="Helical" evidence="6">
    <location>
        <begin position="95"/>
        <end position="116"/>
    </location>
</feature>
<dbReference type="GO" id="GO:0005886">
    <property type="term" value="C:plasma membrane"/>
    <property type="evidence" value="ECO:0007669"/>
    <property type="project" value="UniProtKB-SubCell"/>
</dbReference>
<evidence type="ECO:0000256" key="6">
    <source>
        <dbReference type="SAM" id="Phobius"/>
    </source>
</evidence>
<evidence type="ECO:0000256" key="3">
    <source>
        <dbReference type="ARBA" id="ARBA00022692"/>
    </source>
</evidence>
<feature type="transmembrane region" description="Helical" evidence="6">
    <location>
        <begin position="355"/>
        <end position="375"/>
    </location>
</feature>
<dbReference type="InterPro" id="IPR036259">
    <property type="entry name" value="MFS_trans_sf"/>
</dbReference>
<dbReference type="CDD" id="cd17324">
    <property type="entry name" value="MFS_NepI_like"/>
    <property type="match status" value="1"/>
</dbReference>
<name>A0A7K1FPL1_9ACTN</name>
<dbReference type="InterPro" id="IPR011701">
    <property type="entry name" value="MFS"/>
</dbReference>
<comment type="subcellular location">
    <subcellularLocation>
        <location evidence="1">Cell membrane</location>
        <topology evidence="1">Multi-pass membrane protein</topology>
    </subcellularLocation>
</comment>
<dbReference type="EMBL" id="WLYK01000008">
    <property type="protein sequence ID" value="MTD16020.1"/>
    <property type="molecule type" value="Genomic_DNA"/>
</dbReference>
<organism evidence="8 9">
    <name type="scientific">Nakamurella alba</name>
    <dbReference type="NCBI Taxonomy" id="2665158"/>
    <lineage>
        <taxon>Bacteria</taxon>
        <taxon>Bacillati</taxon>
        <taxon>Actinomycetota</taxon>
        <taxon>Actinomycetes</taxon>
        <taxon>Nakamurellales</taxon>
        <taxon>Nakamurellaceae</taxon>
        <taxon>Nakamurella</taxon>
    </lineage>
</organism>
<feature type="transmembrane region" description="Helical" evidence="6">
    <location>
        <begin position="264"/>
        <end position="281"/>
    </location>
</feature>
<evidence type="ECO:0000256" key="2">
    <source>
        <dbReference type="ARBA" id="ARBA00022475"/>
    </source>
</evidence>
<dbReference type="SUPFAM" id="SSF103473">
    <property type="entry name" value="MFS general substrate transporter"/>
    <property type="match status" value="1"/>
</dbReference>
<dbReference type="PANTHER" id="PTHR43124:SF3">
    <property type="entry name" value="CHLORAMPHENICOL EFFLUX PUMP RV0191"/>
    <property type="match status" value="1"/>
</dbReference>
<accession>A0A7K1FPL1</accession>
<evidence type="ECO:0000256" key="5">
    <source>
        <dbReference type="ARBA" id="ARBA00023136"/>
    </source>
</evidence>
<comment type="caution">
    <text evidence="8">The sequence shown here is derived from an EMBL/GenBank/DDBJ whole genome shotgun (WGS) entry which is preliminary data.</text>
</comment>
<evidence type="ECO:0000313" key="9">
    <source>
        <dbReference type="Proteomes" id="UP000460221"/>
    </source>
</evidence>
<keyword evidence="3 6" id="KW-0812">Transmembrane</keyword>
<feature type="domain" description="Major facilitator superfamily (MFS) profile" evidence="7">
    <location>
        <begin position="4"/>
        <end position="377"/>
    </location>
</feature>
<feature type="transmembrane region" description="Helical" evidence="6">
    <location>
        <begin position="70"/>
        <end position="89"/>
    </location>
</feature>
<protein>
    <submittedName>
        <fullName evidence="8">MFS transporter</fullName>
    </submittedName>
</protein>
<keyword evidence="4 6" id="KW-1133">Transmembrane helix</keyword>
<keyword evidence="5 6" id="KW-0472">Membrane</keyword>